<feature type="chain" id="PRO_5045903723" description="PDZ domain-containing protein" evidence="1">
    <location>
        <begin position="26"/>
        <end position="475"/>
    </location>
</feature>
<name>A0ABN0SUV8_9FIRM</name>
<evidence type="ECO:0000313" key="3">
    <source>
        <dbReference type="Proteomes" id="UP001500399"/>
    </source>
</evidence>
<reference evidence="2 3" key="1">
    <citation type="journal article" date="2019" name="Int. J. Syst. Evol. Microbiol.">
        <title>The Global Catalogue of Microorganisms (GCM) 10K type strain sequencing project: providing services to taxonomists for standard genome sequencing and annotation.</title>
        <authorList>
            <consortium name="The Broad Institute Genomics Platform"/>
            <consortium name="The Broad Institute Genome Sequencing Center for Infectious Disease"/>
            <person name="Wu L."/>
            <person name="Ma J."/>
        </authorList>
    </citation>
    <scope>NUCLEOTIDE SEQUENCE [LARGE SCALE GENOMIC DNA]</scope>
    <source>
        <strain evidence="2 3">JCM 8542</strain>
    </source>
</reference>
<dbReference type="RefSeq" id="WP_304988116.1">
    <property type="nucleotide sequence ID" value="NZ_BAAACR010000001.1"/>
</dbReference>
<dbReference type="Proteomes" id="UP001500399">
    <property type="component" value="Unassembled WGS sequence"/>
</dbReference>
<dbReference type="InterPro" id="IPR036034">
    <property type="entry name" value="PDZ_sf"/>
</dbReference>
<comment type="caution">
    <text evidence="2">The sequence shown here is derived from an EMBL/GenBank/DDBJ whole genome shotgun (WGS) entry which is preliminary data.</text>
</comment>
<organism evidence="2 3">
    <name type="scientific">Selenomonas dianae</name>
    <dbReference type="NCBI Taxonomy" id="135079"/>
    <lineage>
        <taxon>Bacteria</taxon>
        <taxon>Bacillati</taxon>
        <taxon>Bacillota</taxon>
        <taxon>Negativicutes</taxon>
        <taxon>Selenomonadales</taxon>
        <taxon>Selenomonadaceae</taxon>
        <taxon>Selenomonas</taxon>
    </lineage>
</organism>
<evidence type="ECO:0008006" key="4">
    <source>
        <dbReference type="Google" id="ProtNLM"/>
    </source>
</evidence>
<feature type="signal peptide" evidence="1">
    <location>
        <begin position="1"/>
        <end position="25"/>
    </location>
</feature>
<keyword evidence="3" id="KW-1185">Reference proteome</keyword>
<dbReference type="SUPFAM" id="SSF50156">
    <property type="entry name" value="PDZ domain-like"/>
    <property type="match status" value="1"/>
</dbReference>
<gene>
    <name evidence="2" type="ORF">GCM10008919_00970</name>
</gene>
<accession>A0ABN0SUV8</accession>
<evidence type="ECO:0000256" key="1">
    <source>
        <dbReference type="SAM" id="SignalP"/>
    </source>
</evidence>
<proteinExistence type="predicted"/>
<evidence type="ECO:0000313" key="2">
    <source>
        <dbReference type="EMBL" id="GAA0201401.1"/>
    </source>
</evidence>
<sequence length="475" mass="53954">MKQLFFRLAVVVLLVSAAASTTVCAEEQQTDPYHVDWKEPQTRRIEVQRPPTMETWGVVKQGNVQTKFLRSIPYLYSSYELHEIHKDGNVEYLFHVQSECGSDGTVPRLTIGTKEDTAFELTAVPAAEIKTIPSKDYTDYWYRAGDLSRWTALEEAAKKGKVNAYFYHSPNGKASRDEISPLVKRIPRWLTLPIEECNAYGPKYSVFYPGMPAKELRDAIAYRSNAHYDSGRAKTSNKYVFSDVGNLPSFALHPPLSIAEVHYVTFREEPAGTWVNWDYWEPMSSGIHPLDTIGYITQAVYADLYPTKYYGFTLRGHAEKQKWIIDTVDTKRHPELASVTPGDVIKSLNGIPVDGYPKYVAEYLMFYSDLGDLNLVLENKESGLYEVTVCSLIHLPLPAIDYAAENEKSKLRYTKKSITEFRPDGAVPFEIFDPLGNPAAHIESPRTDWILEHFHAQRPHTMPLGKYFAAAAPQY</sequence>
<keyword evidence="1" id="KW-0732">Signal</keyword>
<protein>
    <recommendedName>
        <fullName evidence="4">PDZ domain-containing protein</fullName>
    </recommendedName>
</protein>
<dbReference type="EMBL" id="BAAACR010000001">
    <property type="protein sequence ID" value="GAA0201401.1"/>
    <property type="molecule type" value="Genomic_DNA"/>
</dbReference>